<sequence>MKHATQPVSLKRTLLSTTAAAAIASAGMMGISATVQAEETFKVGLVTFLSGGASGPFGVPAAQAAETVIKAINAGELPPPYDTPGINGLQLESVVVDEAGGPTQQVEEYRNLVQRQNVNAVIGYISSGDCLAVGPVAEELQTFTIAFDCGTPRMFEELDNPTYFFRTGLDAVADNVGAARYLQDIHPDVTRVAGIQQNYAWGQDSWLDFTLSMEQLMPDADIVNNQTPQLFSGSYGSEISALQTRRPEIVHSSMWGGDMESFVSQANSRGLLGQATAILTTGESGLHRFEGQAPNGTILGGRGPFGAFMPENALSEWFNDAYQAEHGTKPSYPSSKMAQAILALKFAADNSGADGVPTSEQLASTLKGAEFESVSGTVRMALAGGHQAMQDMLYGEYHYTSGEGAELRNVRSYRGECVSAPDGQNAQEWIEAGFPGAQCD</sequence>
<dbReference type="RefSeq" id="WP_095620657.1">
    <property type="nucleotide sequence ID" value="NZ_NSKB01000003.1"/>
</dbReference>
<reference evidence="5 6" key="1">
    <citation type="submission" date="2017-08" db="EMBL/GenBank/DDBJ databases">
        <title>Halomonas alkalisoli sp. nov., isolated from saline alkaline soil.</title>
        <authorList>
            <person name="Wang D."/>
            <person name="Zhang G."/>
        </authorList>
    </citation>
    <scope>NUCLEOTIDE SEQUENCE [LARGE SCALE GENOMIC DNA]</scope>
    <source>
        <strain evidence="5 6">WRN001</strain>
    </source>
</reference>
<dbReference type="InterPro" id="IPR051010">
    <property type="entry name" value="BCAA_transport"/>
</dbReference>
<dbReference type="Proteomes" id="UP000217771">
    <property type="component" value="Unassembled WGS sequence"/>
</dbReference>
<proteinExistence type="inferred from homology"/>
<comment type="caution">
    <text evidence="5">The sequence shown here is derived from an EMBL/GenBank/DDBJ whole genome shotgun (WGS) entry which is preliminary data.</text>
</comment>
<evidence type="ECO:0000259" key="4">
    <source>
        <dbReference type="Pfam" id="PF13458"/>
    </source>
</evidence>
<dbReference type="SUPFAM" id="SSF53822">
    <property type="entry name" value="Periplasmic binding protein-like I"/>
    <property type="match status" value="1"/>
</dbReference>
<dbReference type="EMBL" id="NSKB01000003">
    <property type="protein sequence ID" value="PAU77494.1"/>
    <property type="molecule type" value="Genomic_DNA"/>
</dbReference>
<evidence type="ECO:0000256" key="2">
    <source>
        <dbReference type="ARBA" id="ARBA00022729"/>
    </source>
</evidence>
<name>A0A2A2EYE4_9GAMM</name>
<dbReference type="Gene3D" id="3.40.50.2300">
    <property type="match status" value="2"/>
</dbReference>
<comment type="similarity">
    <text evidence="1">Belongs to the leucine-binding protein family.</text>
</comment>
<evidence type="ECO:0000313" key="6">
    <source>
        <dbReference type="Proteomes" id="UP000217771"/>
    </source>
</evidence>
<dbReference type="CDD" id="cd06330">
    <property type="entry name" value="PBP1_As_SBP-like"/>
    <property type="match status" value="1"/>
</dbReference>
<evidence type="ECO:0000256" key="1">
    <source>
        <dbReference type="ARBA" id="ARBA00010062"/>
    </source>
</evidence>
<evidence type="ECO:0000256" key="3">
    <source>
        <dbReference type="SAM" id="SignalP"/>
    </source>
</evidence>
<feature type="domain" description="Leucine-binding protein" evidence="4">
    <location>
        <begin position="41"/>
        <end position="394"/>
    </location>
</feature>
<dbReference type="PANTHER" id="PTHR30483:SF37">
    <property type="entry name" value="ABC TRANSPORTER SUBSTRATE-BINDING PROTEIN"/>
    <property type="match status" value="1"/>
</dbReference>
<protein>
    <submittedName>
        <fullName evidence="5">ABC transporter substrate-binding protein</fullName>
    </submittedName>
</protein>
<organism evidence="5 6">
    <name type="scientific">Halomonas salipaludis</name>
    <dbReference type="NCBI Taxonomy" id="2032625"/>
    <lineage>
        <taxon>Bacteria</taxon>
        <taxon>Pseudomonadati</taxon>
        <taxon>Pseudomonadota</taxon>
        <taxon>Gammaproteobacteria</taxon>
        <taxon>Oceanospirillales</taxon>
        <taxon>Halomonadaceae</taxon>
        <taxon>Halomonas</taxon>
    </lineage>
</organism>
<gene>
    <name evidence="5" type="ORF">CK498_09720</name>
</gene>
<keyword evidence="2 3" id="KW-0732">Signal</keyword>
<accession>A0A2A2EYE4</accession>
<dbReference type="PANTHER" id="PTHR30483">
    <property type="entry name" value="LEUCINE-SPECIFIC-BINDING PROTEIN"/>
    <property type="match status" value="1"/>
</dbReference>
<dbReference type="AlphaFoldDB" id="A0A2A2EYE4"/>
<dbReference type="Pfam" id="PF13458">
    <property type="entry name" value="Peripla_BP_6"/>
    <property type="match status" value="1"/>
</dbReference>
<keyword evidence="6" id="KW-1185">Reference proteome</keyword>
<feature type="chain" id="PRO_5012945902" evidence="3">
    <location>
        <begin position="38"/>
        <end position="440"/>
    </location>
</feature>
<dbReference type="InterPro" id="IPR028081">
    <property type="entry name" value="Leu-bd"/>
</dbReference>
<feature type="signal peptide" evidence="3">
    <location>
        <begin position="1"/>
        <end position="37"/>
    </location>
</feature>
<dbReference type="OrthoDB" id="9783240at2"/>
<dbReference type="InterPro" id="IPR028082">
    <property type="entry name" value="Peripla_BP_I"/>
</dbReference>
<evidence type="ECO:0000313" key="5">
    <source>
        <dbReference type="EMBL" id="PAU77494.1"/>
    </source>
</evidence>